<reference evidence="1" key="1">
    <citation type="submission" date="2018-02" db="EMBL/GenBank/DDBJ databases">
        <title>Rhizophora mucronata_Transcriptome.</title>
        <authorList>
            <person name="Meera S.P."/>
            <person name="Sreeshan A."/>
            <person name="Augustine A."/>
        </authorList>
    </citation>
    <scope>NUCLEOTIDE SEQUENCE</scope>
    <source>
        <tissue evidence="1">Leaf</tissue>
    </source>
</reference>
<dbReference type="EMBL" id="GGEC01085273">
    <property type="protein sequence ID" value="MBX65757.1"/>
    <property type="molecule type" value="Transcribed_RNA"/>
</dbReference>
<proteinExistence type="predicted"/>
<evidence type="ECO:0000313" key="1">
    <source>
        <dbReference type="EMBL" id="MBX65757.1"/>
    </source>
</evidence>
<sequence length="34" mass="4002">MKIISNKNNRAEPHRNPFFVSRNLSLFHTFLGSQ</sequence>
<accession>A0A2P2QFV5</accession>
<dbReference type="AlphaFoldDB" id="A0A2P2QFV5"/>
<protein>
    <submittedName>
        <fullName evidence="1">Uncharacterized protein</fullName>
    </submittedName>
</protein>
<name>A0A2P2QFV5_RHIMU</name>
<organism evidence="1">
    <name type="scientific">Rhizophora mucronata</name>
    <name type="common">Asiatic mangrove</name>
    <dbReference type="NCBI Taxonomy" id="61149"/>
    <lineage>
        <taxon>Eukaryota</taxon>
        <taxon>Viridiplantae</taxon>
        <taxon>Streptophyta</taxon>
        <taxon>Embryophyta</taxon>
        <taxon>Tracheophyta</taxon>
        <taxon>Spermatophyta</taxon>
        <taxon>Magnoliopsida</taxon>
        <taxon>eudicotyledons</taxon>
        <taxon>Gunneridae</taxon>
        <taxon>Pentapetalae</taxon>
        <taxon>rosids</taxon>
        <taxon>fabids</taxon>
        <taxon>Malpighiales</taxon>
        <taxon>Rhizophoraceae</taxon>
        <taxon>Rhizophora</taxon>
    </lineage>
</organism>